<dbReference type="PANTHER" id="PTHR46017:SF2">
    <property type="entry name" value="MANNOSYLGLYCERATE HYDROLASE"/>
    <property type="match status" value="1"/>
</dbReference>
<dbReference type="InterPro" id="IPR037094">
    <property type="entry name" value="Glyco_hydro_38_cen_sf"/>
</dbReference>
<dbReference type="Pfam" id="PF07748">
    <property type="entry name" value="Glyco_hydro_38C"/>
    <property type="match status" value="1"/>
</dbReference>
<evidence type="ECO:0000259" key="5">
    <source>
        <dbReference type="SMART" id="SM00872"/>
    </source>
</evidence>
<keyword evidence="2" id="KW-0479">Metal-binding</keyword>
<accession>D9PFZ4</accession>
<dbReference type="InterPro" id="IPR028995">
    <property type="entry name" value="Glyco_hydro_57/38_cen_sf"/>
</dbReference>
<evidence type="ECO:0000313" key="6">
    <source>
        <dbReference type="EMBL" id="EFK97524.1"/>
    </source>
</evidence>
<dbReference type="GO" id="GO:0030246">
    <property type="term" value="F:carbohydrate binding"/>
    <property type="evidence" value="ECO:0007669"/>
    <property type="project" value="InterPro"/>
</dbReference>
<gene>
    <name evidence="6" type="ORF">LDC_0439</name>
</gene>
<dbReference type="PANTHER" id="PTHR46017">
    <property type="entry name" value="ALPHA-MANNOSIDASE 2C1"/>
    <property type="match status" value="1"/>
</dbReference>
<dbReference type="Gene3D" id="2.60.40.2210">
    <property type="match status" value="1"/>
</dbReference>
<dbReference type="AlphaFoldDB" id="D9PFZ4"/>
<feature type="domain" description="Glycoside hydrolase family 38 central" evidence="5">
    <location>
        <begin position="338"/>
        <end position="416"/>
    </location>
</feature>
<dbReference type="GO" id="GO:0046872">
    <property type="term" value="F:metal ion binding"/>
    <property type="evidence" value="ECO:0007669"/>
    <property type="project" value="UniProtKB-KW"/>
</dbReference>
<dbReference type="Gene3D" id="1.20.1270.50">
    <property type="entry name" value="Glycoside hydrolase family 38, central domain"/>
    <property type="match status" value="1"/>
</dbReference>
<dbReference type="InterPro" id="IPR041147">
    <property type="entry name" value="GH38_C"/>
</dbReference>
<dbReference type="Pfam" id="PF09261">
    <property type="entry name" value="Alpha-mann_mid"/>
    <property type="match status" value="1"/>
</dbReference>
<comment type="similarity">
    <text evidence="1">Belongs to the glycosyl hydrolase 38 family.</text>
</comment>
<keyword evidence="4" id="KW-0326">Glycosidase</keyword>
<evidence type="ECO:0000256" key="4">
    <source>
        <dbReference type="ARBA" id="ARBA00023295"/>
    </source>
</evidence>
<dbReference type="InterPro" id="IPR000602">
    <property type="entry name" value="Glyco_hydro_38_N"/>
</dbReference>
<dbReference type="GO" id="GO:0006013">
    <property type="term" value="P:mannose metabolic process"/>
    <property type="evidence" value="ECO:0007669"/>
    <property type="project" value="InterPro"/>
</dbReference>
<dbReference type="Gene3D" id="3.20.110.10">
    <property type="entry name" value="Glycoside hydrolase 38, N terminal domain"/>
    <property type="match status" value="1"/>
</dbReference>
<dbReference type="InterPro" id="IPR011330">
    <property type="entry name" value="Glyco_hydro/deAcase_b/a-brl"/>
</dbReference>
<dbReference type="GO" id="GO:0009313">
    <property type="term" value="P:oligosaccharide catabolic process"/>
    <property type="evidence" value="ECO:0007669"/>
    <property type="project" value="TreeGrafter"/>
</dbReference>
<organism evidence="6">
    <name type="scientific">sediment metagenome</name>
    <dbReference type="NCBI Taxonomy" id="749907"/>
    <lineage>
        <taxon>unclassified sequences</taxon>
        <taxon>metagenomes</taxon>
        <taxon>ecological metagenomes</taxon>
    </lineage>
</organism>
<dbReference type="SUPFAM" id="SSF88688">
    <property type="entry name" value="Families 57/38 glycoside transferase middle domain"/>
    <property type="match status" value="1"/>
</dbReference>
<dbReference type="SUPFAM" id="SSF74650">
    <property type="entry name" value="Galactose mutarotase-like"/>
    <property type="match status" value="1"/>
</dbReference>
<dbReference type="Gene3D" id="2.60.40.2220">
    <property type="match status" value="1"/>
</dbReference>
<reference evidence="6" key="1">
    <citation type="submission" date="2010-07" db="EMBL/GenBank/DDBJ databases">
        <authorList>
            <consortium name="CONSOLIDER consortium CSD2007-00005"/>
            <person name="Guazzaroni M.-E."/>
            <person name="Richter M."/>
            <person name="Garcia-Salamanca A."/>
            <person name="Yarza P."/>
            <person name="Ferrer M."/>
        </authorList>
    </citation>
    <scope>NUCLEOTIDE SEQUENCE</scope>
</reference>
<evidence type="ECO:0000256" key="1">
    <source>
        <dbReference type="ARBA" id="ARBA00009792"/>
    </source>
</evidence>
<evidence type="ECO:0000256" key="3">
    <source>
        <dbReference type="ARBA" id="ARBA00022801"/>
    </source>
</evidence>
<dbReference type="SUPFAM" id="SSF88713">
    <property type="entry name" value="Glycoside hydrolase/deacetylase"/>
    <property type="match status" value="1"/>
</dbReference>
<evidence type="ECO:0000256" key="2">
    <source>
        <dbReference type="ARBA" id="ARBA00022723"/>
    </source>
</evidence>
<proteinExistence type="inferred from homology"/>
<name>D9PFZ4_9ZZZZ</name>
<dbReference type="EMBL" id="ADZX01000142">
    <property type="protein sequence ID" value="EFK97524.1"/>
    <property type="molecule type" value="Genomic_DNA"/>
</dbReference>
<dbReference type="InterPro" id="IPR015341">
    <property type="entry name" value="Glyco_hydro_38_cen"/>
</dbReference>
<dbReference type="GO" id="GO:0004559">
    <property type="term" value="F:alpha-mannosidase activity"/>
    <property type="evidence" value="ECO:0007669"/>
    <property type="project" value="InterPro"/>
</dbReference>
<dbReference type="Gene3D" id="3.40.50.11160">
    <property type="match status" value="1"/>
</dbReference>
<dbReference type="InterPro" id="IPR011682">
    <property type="entry name" value="Glyco_hydro_38_C"/>
</dbReference>
<dbReference type="InterPro" id="IPR027291">
    <property type="entry name" value="Glyco_hydro_38_N_sf"/>
</dbReference>
<dbReference type="InterPro" id="IPR011013">
    <property type="entry name" value="Gal_mutarotase_sf_dom"/>
</dbReference>
<reference evidence="6" key="2">
    <citation type="journal article" date="2011" name="Microb. Ecol.">
        <title>Taxonomic and Functional Metagenomic Profiling of the Microbial Community in the Anoxic Sediment of a Sub-saline Shallow Lake (Laguna de Carrizo, Central Spain).</title>
        <authorList>
            <person name="Ferrer M."/>
            <person name="Guazzaroni M.E."/>
            <person name="Richter M."/>
            <person name="Garcia-Salamanca A."/>
            <person name="Yarza P."/>
            <person name="Suarez-Suarez A."/>
            <person name="Solano J."/>
            <person name="Alcaide M."/>
            <person name="van Dillewijn P."/>
            <person name="Molina-Henares M.A."/>
            <person name="Lopez-Cortes N."/>
            <person name="Al-Ramahi Y."/>
            <person name="Guerrero C."/>
            <person name="Acosta A."/>
            <person name="de Eugenio L.I."/>
            <person name="Martinez V."/>
            <person name="Marques S."/>
            <person name="Rojo F."/>
            <person name="Santero E."/>
            <person name="Genilloud O."/>
            <person name="Perez-Perez J."/>
            <person name="Rossello-Mora R."/>
            <person name="Ramos J.L."/>
        </authorList>
    </citation>
    <scope>NUCLEOTIDE SEQUENCE</scope>
</reference>
<dbReference type="Pfam" id="PF17677">
    <property type="entry name" value="Glyco_hydro38C2"/>
    <property type="match status" value="1"/>
</dbReference>
<keyword evidence="3 6" id="KW-0378">Hydrolase</keyword>
<dbReference type="Gene3D" id="2.70.98.30">
    <property type="entry name" value="Golgi alpha-mannosidase II, domain 4"/>
    <property type="match status" value="1"/>
</dbReference>
<sequence>MSEAPGKPRIMHLVINTHWDREWRWSFGETQMRLVEAMDLLLDTMERDPRYRSFLADSQAAIVDDYFEKRPENRERVRSLVRAGRLFVGPWYTLPALFLVSGESIVRNLLIGHRLAADAGGVMKAAYNVFSWGQVSQLPQIYRQFGMDTIMFYRGLDQSAAERFEYRWEGPDGSRLLGIGFGKHNRLNFWSMVYQPWRRGGGASICDRTGAAGFLTNVSDPASAETNHRVVDRPNARDLDAALKGLAELRASLEPKSSTGHLLFLQGTDLDIPDPAVVELVEELNARLGGGERIEVSSMPAFFEGVRESLEAQGLLEKLPVLTGERLDVHSTDPAGTALLAGVYSARMNIKLANHRAQTCLESWAEPAACWAALYGTAYPRVFLDAAWKALCQNQQHDGVGGCHVDRVTLATEERYRTVEDIGETVTRNALSGIAAKVDASHLAPNEVGLVVFNPHARPHSGVAECFADFPHELIGQKPGGYRQPGSVELRDAAGREVECQVLEFDDRLVSARMPVAGGDKFPAVRFRLAFETGELPSMGFRGYTARFVPREYRPTATLSPRADVLENEHLRATIQGDGTVDLLDKATGQEFPGLGYFEDGGEEGGPLMHVPPKRDAVFTTLGQPAAVSLVTSGPVVSVYRIEREWLLPECLEAALDVHIPNLARFIETQRPGRSERRAALRMVTEVSLAKGSRRLEFRTRVRNTIRDHRLRVVFPTGVRAGVHSADSPFDIVERPVARPDSRGWHEAALRTWPSQGFVDLADGAGRALAVLHCGIPEYEVFNDETRSAALTLLRSFGAAGGVADTYTAQPLAQVPGEHEFRYAVHPHAGDCRADRVWREARALAVPLRVVQCTAHRGELPFAGVSFAGVDSEDLAVTALKQSEDGKALVLRCFNPTRNEVRAEVRLSRPVTGARIVSLEEKPLVELPISDGAVPVTVAPGQIASVEVTVG</sequence>
<protein>
    <submittedName>
        <fullName evidence="6">Glycoside hydrolase, family 38</fullName>
    </submittedName>
</protein>
<dbReference type="Pfam" id="PF01074">
    <property type="entry name" value="Glyco_hydro_38N"/>
    <property type="match status" value="1"/>
</dbReference>
<comment type="caution">
    <text evidence="6">The sequence shown here is derived from an EMBL/GenBank/DDBJ whole genome shotgun (WGS) entry which is preliminary data.</text>
</comment>
<dbReference type="SMART" id="SM00872">
    <property type="entry name" value="Alpha-mann_mid"/>
    <property type="match status" value="1"/>
</dbReference>